<dbReference type="EMBL" id="CP089279">
    <property type="protein sequence ID" value="USP81325.1"/>
    <property type="molecule type" value="Genomic_DNA"/>
</dbReference>
<evidence type="ECO:0000313" key="14">
    <source>
        <dbReference type="Proteomes" id="UP001056012"/>
    </source>
</evidence>
<dbReference type="PRINTS" id="PR00080">
    <property type="entry name" value="SDRFAMILY"/>
</dbReference>
<evidence type="ECO:0000256" key="7">
    <source>
        <dbReference type="ARBA" id="ARBA00023098"/>
    </source>
</evidence>
<dbReference type="GO" id="GO:0052650">
    <property type="term" value="F:all-trans-retinol dehydrogenase (NADP+) activity"/>
    <property type="evidence" value="ECO:0007669"/>
    <property type="project" value="UniProtKB-ARBA"/>
</dbReference>
<keyword evidence="5" id="KW-1133">Transmembrane helix</keyword>
<evidence type="ECO:0000256" key="5">
    <source>
        <dbReference type="ARBA" id="ARBA00022989"/>
    </source>
</evidence>
<dbReference type="GO" id="GO:0016020">
    <property type="term" value="C:membrane"/>
    <property type="evidence" value="ECO:0007669"/>
    <property type="project" value="UniProtKB-SubCell"/>
</dbReference>
<evidence type="ECO:0000256" key="4">
    <source>
        <dbReference type="ARBA" id="ARBA00022857"/>
    </source>
</evidence>
<dbReference type="Gene3D" id="3.40.50.720">
    <property type="entry name" value="NAD(P)-binding Rossmann-like Domain"/>
    <property type="match status" value="1"/>
</dbReference>
<evidence type="ECO:0000256" key="3">
    <source>
        <dbReference type="ARBA" id="ARBA00022692"/>
    </source>
</evidence>
<evidence type="ECO:0000256" key="9">
    <source>
        <dbReference type="ARBA" id="ARBA00059620"/>
    </source>
</evidence>
<evidence type="ECO:0000256" key="11">
    <source>
        <dbReference type="ARBA" id="ARBA00082544"/>
    </source>
</evidence>
<proteinExistence type="inferred from homology"/>
<dbReference type="Proteomes" id="UP001056012">
    <property type="component" value="Chromosome 6"/>
</dbReference>
<dbReference type="InterPro" id="IPR036291">
    <property type="entry name" value="NAD(P)-bd_dom_sf"/>
</dbReference>
<accession>A0A9Q9DWU7</accession>
<evidence type="ECO:0000256" key="1">
    <source>
        <dbReference type="ARBA" id="ARBA00004141"/>
    </source>
</evidence>
<dbReference type="PRINTS" id="PR00081">
    <property type="entry name" value="GDHRDH"/>
</dbReference>
<evidence type="ECO:0000256" key="2">
    <source>
        <dbReference type="ARBA" id="ARBA00006484"/>
    </source>
</evidence>
<dbReference type="FunFam" id="3.40.50.720:FF:000131">
    <property type="entry name" value="Short-chain dehydrogenase/reductase 3"/>
    <property type="match status" value="1"/>
</dbReference>
<evidence type="ECO:0000256" key="6">
    <source>
        <dbReference type="ARBA" id="ARBA00023002"/>
    </source>
</evidence>
<dbReference type="OrthoDB" id="10253736at2759"/>
<name>A0A9Q9DWU7_CURCL</name>
<keyword evidence="8" id="KW-0472">Membrane</keyword>
<comment type="function">
    <text evidence="9">Catalyzes the reduction of all-trans-retinal to all-trans-retinol in the presence of NADPH.</text>
</comment>
<keyword evidence="14" id="KW-1185">Reference proteome</keyword>
<evidence type="ECO:0000313" key="13">
    <source>
        <dbReference type="EMBL" id="USP81325.1"/>
    </source>
</evidence>
<dbReference type="VEuPathDB" id="FungiDB:yc1106_08599"/>
<keyword evidence="4" id="KW-0521">NADP</keyword>
<protein>
    <recommendedName>
        <fullName evidence="10">Short-chain dehydrogenase/reductase 3</fullName>
    </recommendedName>
    <alternativeName>
        <fullName evidence="11">Retinal short-chain dehydrogenase/reductase 1</fullName>
    </alternativeName>
</protein>
<dbReference type="AlphaFoldDB" id="A0A9Q9DWU7"/>
<gene>
    <name evidence="13" type="ORF">yc1106_08599</name>
</gene>
<evidence type="ECO:0000256" key="10">
    <source>
        <dbReference type="ARBA" id="ARBA00068717"/>
    </source>
</evidence>
<keyword evidence="7" id="KW-0443">Lipid metabolism</keyword>
<organism evidence="13 14">
    <name type="scientific">Curvularia clavata</name>
    <dbReference type="NCBI Taxonomy" id="95742"/>
    <lineage>
        <taxon>Eukaryota</taxon>
        <taxon>Fungi</taxon>
        <taxon>Dikarya</taxon>
        <taxon>Ascomycota</taxon>
        <taxon>Pezizomycotina</taxon>
        <taxon>Dothideomycetes</taxon>
        <taxon>Pleosporomycetidae</taxon>
        <taxon>Pleosporales</taxon>
        <taxon>Pleosporineae</taxon>
        <taxon>Pleosporaceae</taxon>
        <taxon>Curvularia</taxon>
    </lineage>
</organism>
<dbReference type="InterPro" id="IPR020904">
    <property type="entry name" value="Sc_DH/Rdtase_CS"/>
</dbReference>
<dbReference type="Pfam" id="PF00106">
    <property type="entry name" value="adh_short"/>
    <property type="match status" value="1"/>
</dbReference>
<dbReference type="SUPFAM" id="SSF51735">
    <property type="entry name" value="NAD(P)-binding Rossmann-fold domains"/>
    <property type="match status" value="1"/>
</dbReference>
<comment type="similarity">
    <text evidence="2 12">Belongs to the short-chain dehydrogenases/reductases (SDR) family.</text>
</comment>
<evidence type="ECO:0000256" key="12">
    <source>
        <dbReference type="RuleBase" id="RU000363"/>
    </source>
</evidence>
<evidence type="ECO:0000256" key="8">
    <source>
        <dbReference type="ARBA" id="ARBA00023136"/>
    </source>
</evidence>
<dbReference type="InterPro" id="IPR002347">
    <property type="entry name" value="SDR_fam"/>
</dbReference>
<dbReference type="PANTHER" id="PTHR24322:SF736">
    <property type="entry name" value="RETINOL DEHYDROGENASE 10"/>
    <property type="match status" value="1"/>
</dbReference>
<keyword evidence="3" id="KW-0812">Transmembrane</keyword>
<keyword evidence="6" id="KW-0560">Oxidoreductase</keyword>
<dbReference type="PANTHER" id="PTHR24322">
    <property type="entry name" value="PKSB"/>
    <property type="match status" value="1"/>
</dbReference>
<comment type="subcellular location">
    <subcellularLocation>
        <location evidence="1">Membrane</location>
        <topology evidence="1">Multi-pass membrane protein</topology>
    </subcellularLocation>
</comment>
<sequence>MEHQIFSKTIDLAKNPKVQIGAGVLLGLKSLQHWSAWYTKRKVNNNVRDPSWSWSREIVVVTGGSSGIGAAVVSEFAGKGIKVLILDRSPPHNKLFANTYFYQVDLTDSEAISSVADRIRVDHGNPTVLINNAGLSNTLPVLEIPEAKLRAIFNLNIIAPILLTQHFLPSMVKHNHGHIVNVASQASFATQATNVDYGATKSGLLAFHEGLGQELRHLYKAPRVRTSVVHPTWVVTPMTANLVEGGKLKDTPVTAEDVASAIAKQVLSGFGAQIIVPSSLGWTSLMRGMPGWLQESLRDTVTLILINASGHAST</sequence>
<reference evidence="13" key="1">
    <citation type="submission" date="2021-12" db="EMBL/GenBank/DDBJ databases">
        <title>Curvularia clavata genome.</title>
        <authorList>
            <person name="Cao Y."/>
        </authorList>
    </citation>
    <scope>NUCLEOTIDE SEQUENCE</scope>
    <source>
        <strain evidence="13">Yc1106</strain>
    </source>
</reference>
<dbReference type="PROSITE" id="PS00061">
    <property type="entry name" value="ADH_SHORT"/>
    <property type="match status" value="1"/>
</dbReference>